<dbReference type="Gene3D" id="1.20.1540.10">
    <property type="entry name" value="Rhomboid-like"/>
    <property type="match status" value="1"/>
</dbReference>
<name>B8HT35_CYAP4</name>
<dbReference type="eggNOG" id="COG0705">
    <property type="taxonomic scope" value="Bacteria"/>
</dbReference>
<comment type="subcellular location">
    <subcellularLocation>
        <location evidence="1">Membrane</location>
        <topology evidence="1">Multi-pass membrane protein</topology>
    </subcellularLocation>
</comment>
<feature type="transmembrane region" description="Helical" evidence="5">
    <location>
        <begin position="144"/>
        <end position="162"/>
    </location>
</feature>
<dbReference type="SUPFAM" id="SSF144091">
    <property type="entry name" value="Rhomboid-like"/>
    <property type="match status" value="1"/>
</dbReference>
<gene>
    <name evidence="7" type="ordered locus">Cyan7425_0440</name>
</gene>
<dbReference type="HOGENOM" id="CLU_067823_2_0_3"/>
<feature type="transmembrane region" description="Helical" evidence="5">
    <location>
        <begin position="168"/>
        <end position="188"/>
    </location>
</feature>
<evidence type="ECO:0000256" key="2">
    <source>
        <dbReference type="ARBA" id="ARBA00022692"/>
    </source>
</evidence>
<keyword evidence="4 5" id="KW-0472">Membrane</keyword>
<feature type="domain" description="Peptidase S54 rhomboid" evidence="6">
    <location>
        <begin position="57"/>
        <end position="188"/>
    </location>
</feature>
<evidence type="ECO:0000256" key="1">
    <source>
        <dbReference type="ARBA" id="ARBA00004141"/>
    </source>
</evidence>
<dbReference type="EMBL" id="CP001344">
    <property type="protein sequence ID" value="ACL42832.1"/>
    <property type="molecule type" value="Genomic_DNA"/>
</dbReference>
<dbReference type="GO" id="GO:0016020">
    <property type="term" value="C:membrane"/>
    <property type="evidence" value="ECO:0007669"/>
    <property type="project" value="UniProtKB-SubCell"/>
</dbReference>
<dbReference type="InterPro" id="IPR050925">
    <property type="entry name" value="Rhomboid_protease_S54"/>
</dbReference>
<protein>
    <submittedName>
        <fullName evidence="7">Rhomboid family protein</fullName>
    </submittedName>
</protein>
<dbReference type="STRING" id="395961.Cyan7425_0440"/>
<reference evidence="7" key="1">
    <citation type="submission" date="2009-01" db="EMBL/GenBank/DDBJ databases">
        <title>Complete sequence of chromosome Cyanothece sp. PCC 7425.</title>
        <authorList>
            <consortium name="US DOE Joint Genome Institute"/>
            <person name="Lucas S."/>
            <person name="Copeland A."/>
            <person name="Lapidus A."/>
            <person name="Glavina del Rio T."/>
            <person name="Dalin E."/>
            <person name="Tice H."/>
            <person name="Bruce D."/>
            <person name="Goodwin L."/>
            <person name="Pitluck S."/>
            <person name="Sims D."/>
            <person name="Meineke L."/>
            <person name="Brettin T."/>
            <person name="Detter J.C."/>
            <person name="Han C."/>
            <person name="Larimer F."/>
            <person name="Land M."/>
            <person name="Hauser L."/>
            <person name="Kyrpides N."/>
            <person name="Ovchinnikova G."/>
            <person name="Liberton M."/>
            <person name="Stoeckel J."/>
            <person name="Banerjee A."/>
            <person name="Singh A."/>
            <person name="Page L."/>
            <person name="Sato H."/>
            <person name="Zhao L."/>
            <person name="Sherman L."/>
            <person name="Pakrasi H."/>
            <person name="Richardson P."/>
        </authorList>
    </citation>
    <scope>NUCLEOTIDE SEQUENCE</scope>
    <source>
        <strain evidence="7">PCC 7425</strain>
    </source>
</reference>
<evidence type="ECO:0000313" key="7">
    <source>
        <dbReference type="EMBL" id="ACL42832.1"/>
    </source>
</evidence>
<proteinExistence type="predicted"/>
<dbReference type="OrthoDB" id="465874at2"/>
<feature type="transmembrane region" description="Helical" evidence="5">
    <location>
        <begin position="18"/>
        <end position="37"/>
    </location>
</feature>
<evidence type="ECO:0000256" key="3">
    <source>
        <dbReference type="ARBA" id="ARBA00022989"/>
    </source>
</evidence>
<keyword evidence="3 5" id="KW-1133">Transmembrane helix</keyword>
<sequence>MNSRPGSIIAELKTHAQILLGLVGLMWGLEIINQLFFRNSLDRFGIIPRTGIGLRGILLAPWLHADFAHLLANTLPFLSLGWLVMAGGISDFFMVTVITMLVSGAGVWLFAASRTVTVGASGLIFGYLGYLLTRGYFDRRWGSLLFALFVFFLYGGLIWGVLPLVPGVSWQGHLFGFIGGIIAARFLANKRSSF</sequence>
<evidence type="ECO:0000256" key="4">
    <source>
        <dbReference type="ARBA" id="ARBA00023136"/>
    </source>
</evidence>
<feature type="transmembrane region" description="Helical" evidence="5">
    <location>
        <begin position="116"/>
        <end position="132"/>
    </location>
</feature>
<dbReference type="PANTHER" id="PTHR43731">
    <property type="entry name" value="RHOMBOID PROTEASE"/>
    <property type="match status" value="1"/>
</dbReference>
<dbReference type="PANTHER" id="PTHR43731:SF9">
    <property type="entry name" value="SLR1461 PROTEIN"/>
    <property type="match status" value="1"/>
</dbReference>
<dbReference type="Pfam" id="PF01694">
    <property type="entry name" value="Rhomboid"/>
    <property type="match status" value="1"/>
</dbReference>
<accession>B8HT35</accession>
<keyword evidence="2 5" id="KW-0812">Transmembrane</keyword>
<evidence type="ECO:0000259" key="6">
    <source>
        <dbReference type="Pfam" id="PF01694"/>
    </source>
</evidence>
<organism evidence="7">
    <name type="scientific">Cyanothece sp. (strain PCC 7425 / ATCC 29141)</name>
    <dbReference type="NCBI Taxonomy" id="395961"/>
    <lineage>
        <taxon>Bacteria</taxon>
        <taxon>Bacillati</taxon>
        <taxon>Cyanobacteriota</taxon>
        <taxon>Cyanophyceae</taxon>
        <taxon>Gomontiellales</taxon>
        <taxon>Cyanothecaceae</taxon>
        <taxon>Cyanothece</taxon>
    </lineage>
</organism>
<evidence type="ECO:0000256" key="5">
    <source>
        <dbReference type="SAM" id="Phobius"/>
    </source>
</evidence>
<dbReference type="MEROPS" id="S54.029"/>
<dbReference type="InterPro" id="IPR035952">
    <property type="entry name" value="Rhomboid-like_sf"/>
</dbReference>
<dbReference type="AlphaFoldDB" id="B8HT35"/>
<dbReference type="KEGG" id="cyn:Cyan7425_0440"/>
<dbReference type="GO" id="GO:0004252">
    <property type="term" value="F:serine-type endopeptidase activity"/>
    <property type="evidence" value="ECO:0007669"/>
    <property type="project" value="InterPro"/>
</dbReference>
<dbReference type="InterPro" id="IPR022764">
    <property type="entry name" value="Peptidase_S54_rhomboid_dom"/>
</dbReference>